<evidence type="ECO:0000256" key="2">
    <source>
        <dbReference type="ARBA" id="ARBA00022692"/>
    </source>
</evidence>
<dbReference type="InterPro" id="IPR013525">
    <property type="entry name" value="ABC2_TM"/>
</dbReference>
<dbReference type="InterPro" id="IPR003439">
    <property type="entry name" value="ABC_transporter-like_ATP-bd"/>
</dbReference>
<evidence type="ECO:0000313" key="9">
    <source>
        <dbReference type="EMBL" id="GAE45028.1"/>
    </source>
</evidence>
<dbReference type="SUPFAM" id="SSF52540">
    <property type="entry name" value="P-loop containing nucleoside triphosphate hydrolases"/>
    <property type="match status" value="1"/>
</dbReference>
<feature type="transmembrane region" description="Helical" evidence="7">
    <location>
        <begin position="249"/>
        <end position="269"/>
    </location>
</feature>
<evidence type="ECO:0000259" key="8">
    <source>
        <dbReference type="PROSITE" id="PS50893"/>
    </source>
</evidence>
<feature type="transmembrane region" description="Helical" evidence="7">
    <location>
        <begin position="305"/>
        <end position="327"/>
    </location>
</feature>
<dbReference type="Pfam" id="PF01061">
    <property type="entry name" value="ABC2_membrane"/>
    <property type="match status" value="1"/>
</dbReference>
<keyword evidence="2 7" id="KW-0812">Transmembrane</keyword>
<dbReference type="GO" id="GO:0016020">
    <property type="term" value="C:membrane"/>
    <property type="evidence" value="ECO:0007669"/>
    <property type="project" value="UniProtKB-SubCell"/>
</dbReference>
<keyword evidence="6 7" id="KW-0472">Membrane</keyword>
<evidence type="ECO:0000256" key="7">
    <source>
        <dbReference type="SAM" id="Phobius"/>
    </source>
</evidence>
<gene>
    <name evidence="9" type="ORF">JCM21738_1796</name>
</gene>
<dbReference type="InterPro" id="IPR003593">
    <property type="entry name" value="AAA+_ATPase"/>
</dbReference>
<accession>W4RMD0</accession>
<dbReference type="InterPro" id="IPR017871">
    <property type="entry name" value="ABC_transporter-like_CS"/>
</dbReference>
<evidence type="ECO:0000256" key="6">
    <source>
        <dbReference type="ARBA" id="ARBA00023136"/>
    </source>
</evidence>
<keyword evidence="3" id="KW-0547">Nucleotide-binding</keyword>
<dbReference type="Proteomes" id="UP000018949">
    <property type="component" value="Unassembled WGS sequence"/>
</dbReference>
<dbReference type="eggNOG" id="COG1131">
    <property type="taxonomic scope" value="Bacteria"/>
</dbReference>
<dbReference type="PROSITE" id="PS50893">
    <property type="entry name" value="ABC_TRANSPORTER_2"/>
    <property type="match status" value="1"/>
</dbReference>
<dbReference type="PANTHER" id="PTHR43038">
    <property type="entry name" value="ATP-BINDING CASSETTE, SUB-FAMILY H, MEMBER 1"/>
    <property type="match status" value="1"/>
</dbReference>
<dbReference type="SMART" id="SM00382">
    <property type="entry name" value="AAA"/>
    <property type="match status" value="1"/>
</dbReference>
<dbReference type="Gene3D" id="3.40.50.300">
    <property type="entry name" value="P-loop containing nucleotide triphosphate hydrolases"/>
    <property type="match status" value="1"/>
</dbReference>
<evidence type="ECO:0000256" key="4">
    <source>
        <dbReference type="ARBA" id="ARBA00022840"/>
    </source>
</evidence>
<sequence>MIVSIKNVSKRYGKHDVLKNINLEIESGEIFGLLGPSGAGKTTLVRQLVGLETPSEGENYLFGEKMPSLKLIERIGYMAQSDALYTELSAKENLEFFASLFGLKGKLRKKRILEVMQLVDLSEHLNKLVNNYSGGMKRRLSLASALLHEPELLILDEPTVGIDPVLRQSIWSGFYDLKAQGKTLIVTTHVMDEAEKCDRLGLIRDGRLIAVGTPAELKERTGSASVEEAFLALTLGTLLSAFANNEFQMIQFIPIIIVPQFFFSGLINLDTIFDWLSWLGPITPLYYAAEALRDIMVRGYGWDAIYGNLLMLAGFSALFIILNILALRKHRAV</sequence>
<keyword evidence="4" id="KW-0067">ATP-binding</keyword>
<evidence type="ECO:0000313" key="10">
    <source>
        <dbReference type="Proteomes" id="UP000018949"/>
    </source>
</evidence>
<feature type="domain" description="ABC transporter" evidence="8">
    <location>
        <begin position="3"/>
        <end position="230"/>
    </location>
</feature>
<keyword evidence="10" id="KW-1185">Reference proteome</keyword>
<protein>
    <submittedName>
        <fullName evidence="9">ABC transporter</fullName>
    </submittedName>
</protein>
<evidence type="ECO:0000256" key="3">
    <source>
        <dbReference type="ARBA" id="ARBA00022741"/>
    </source>
</evidence>
<reference evidence="9 10" key="1">
    <citation type="submission" date="2013-12" db="EMBL/GenBank/DDBJ databases">
        <title>NBRP : Genome information of microbial organism related human and environment.</title>
        <authorList>
            <person name="Hattori M."/>
            <person name="Oshima K."/>
            <person name="Inaba H."/>
            <person name="Suda W."/>
            <person name="Sakamoto M."/>
            <person name="Iino T."/>
            <person name="Kitahara M."/>
            <person name="Oshida Y."/>
            <person name="Iida T."/>
            <person name="Kudo T."/>
            <person name="Itoh T."/>
            <person name="Ahmed I."/>
            <person name="Ohkuma M."/>
        </authorList>
    </citation>
    <scope>NUCLEOTIDE SEQUENCE [LARGE SCALE GENOMIC DNA]</scope>
    <source>
        <strain evidence="9 10">JCM 21738</strain>
    </source>
</reference>
<dbReference type="PROSITE" id="PS00211">
    <property type="entry name" value="ABC_TRANSPORTER_1"/>
    <property type="match status" value="1"/>
</dbReference>
<dbReference type="GO" id="GO:0016887">
    <property type="term" value="F:ATP hydrolysis activity"/>
    <property type="evidence" value="ECO:0007669"/>
    <property type="project" value="InterPro"/>
</dbReference>
<dbReference type="GO" id="GO:0140359">
    <property type="term" value="F:ABC-type transporter activity"/>
    <property type="evidence" value="ECO:0007669"/>
    <property type="project" value="InterPro"/>
</dbReference>
<organism evidence="9 10">
    <name type="scientific">Mesobacillus boroniphilus JCM 21738</name>
    <dbReference type="NCBI Taxonomy" id="1294265"/>
    <lineage>
        <taxon>Bacteria</taxon>
        <taxon>Bacillati</taxon>
        <taxon>Bacillota</taxon>
        <taxon>Bacilli</taxon>
        <taxon>Bacillales</taxon>
        <taxon>Bacillaceae</taxon>
        <taxon>Mesobacillus</taxon>
    </lineage>
</organism>
<proteinExistence type="predicted"/>
<dbReference type="EMBL" id="BAUW01000015">
    <property type="protein sequence ID" value="GAE45028.1"/>
    <property type="molecule type" value="Genomic_DNA"/>
</dbReference>
<evidence type="ECO:0000256" key="1">
    <source>
        <dbReference type="ARBA" id="ARBA00004141"/>
    </source>
</evidence>
<dbReference type="GO" id="GO:0005524">
    <property type="term" value="F:ATP binding"/>
    <property type="evidence" value="ECO:0007669"/>
    <property type="project" value="UniProtKB-KW"/>
</dbReference>
<comment type="caution">
    <text evidence="9">The sequence shown here is derived from an EMBL/GenBank/DDBJ whole genome shotgun (WGS) entry which is preliminary data.</text>
</comment>
<dbReference type="PANTHER" id="PTHR43038:SF3">
    <property type="entry name" value="ABC TRANSPORTER G FAMILY MEMBER 20 ISOFORM X1"/>
    <property type="match status" value="1"/>
</dbReference>
<name>W4RMD0_9BACI</name>
<evidence type="ECO:0000256" key="5">
    <source>
        <dbReference type="ARBA" id="ARBA00022989"/>
    </source>
</evidence>
<dbReference type="InterPro" id="IPR027417">
    <property type="entry name" value="P-loop_NTPase"/>
</dbReference>
<keyword evidence="5 7" id="KW-1133">Transmembrane helix</keyword>
<dbReference type="AlphaFoldDB" id="W4RMD0"/>
<comment type="subcellular location">
    <subcellularLocation>
        <location evidence="1">Membrane</location>
        <topology evidence="1">Multi-pass membrane protein</topology>
    </subcellularLocation>
</comment>
<dbReference type="Pfam" id="PF00005">
    <property type="entry name" value="ABC_tran"/>
    <property type="match status" value="1"/>
</dbReference>